<feature type="transmembrane region" description="Helical" evidence="1">
    <location>
        <begin position="66"/>
        <end position="84"/>
    </location>
</feature>
<proteinExistence type="predicted"/>
<feature type="transmembrane region" description="Helical" evidence="1">
    <location>
        <begin position="160"/>
        <end position="180"/>
    </location>
</feature>
<geneLocation type="mitochondrion" evidence="2"/>
<keyword evidence="1" id="KW-0472">Membrane</keyword>
<dbReference type="GeneID" id="63657720"/>
<evidence type="ECO:0000256" key="1">
    <source>
        <dbReference type="SAM" id="Phobius"/>
    </source>
</evidence>
<name>A0A7T0CRT2_9STRA</name>
<accession>A0A7T0CRT2</accession>
<evidence type="ECO:0000313" key="2">
    <source>
        <dbReference type="EMBL" id="QPJ79914.1"/>
    </source>
</evidence>
<feature type="transmembrane region" description="Helical" evidence="1">
    <location>
        <begin position="123"/>
        <end position="140"/>
    </location>
</feature>
<gene>
    <name evidence="2" type="primary">orf238</name>
</gene>
<reference evidence="2" key="1">
    <citation type="submission" date="2020-09" db="EMBL/GenBank/DDBJ databases">
        <title>The complete mitochondrial genome of Eucampia zodiacus (Baciuariophyta).</title>
        <authorList>
            <person name="Zhang M."/>
            <person name="Chen N."/>
        </authorList>
    </citation>
    <scope>NUCLEOTIDE SEQUENCE</scope>
    <source>
        <strain evidence="2">CNS00060</strain>
    </source>
</reference>
<keyword evidence="1" id="KW-1133">Transmembrane helix</keyword>
<sequence length="238" mass="29305">MWILIAGNLMCIFISTLIYKISIINNLTFLYSNEKIIGWFLIGYIPETYYNLSVKFFLINNEFRQLITNFLLVIKNVLSLSYLITFVEFINLILTELFLIFLLFLHIKFLMQNFNNLKIKNKKNIFFFTTIFLFFLTFLNDLKTYSFKFFSIPVLFILNYFFNYIILQYFLIVILLTYLFSILYTKYRYYKTLFLFFQFYIVIFLTYYIHTFEIEYTNNFLNENFLKLLYLYVYLFII</sequence>
<feature type="transmembrane region" description="Helical" evidence="1">
    <location>
        <begin position="36"/>
        <end position="54"/>
    </location>
</feature>
<protein>
    <submittedName>
        <fullName evidence="2">Uncharacterized protein</fullName>
    </submittedName>
</protein>
<keyword evidence="1" id="KW-0812">Transmembrane</keyword>
<dbReference type="RefSeq" id="YP_010047253.1">
    <property type="nucleotide sequence ID" value="NC_054334.1"/>
</dbReference>
<feature type="transmembrane region" description="Helical" evidence="1">
    <location>
        <begin position="192"/>
        <end position="209"/>
    </location>
</feature>
<feature type="transmembrane region" description="Helical" evidence="1">
    <location>
        <begin position="90"/>
        <end position="111"/>
    </location>
</feature>
<organism evidence="2">
    <name type="scientific">Eucampia zodiacus</name>
    <dbReference type="NCBI Taxonomy" id="444606"/>
    <lineage>
        <taxon>Eukaryota</taxon>
        <taxon>Sar</taxon>
        <taxon>Stramenopiles</taxon>
        <taxon>Ochrophyta</taxon>
        <taxon>Bacillariophyta</taxon>
        <taxon>Mediophyceae</taxon>
        <taxon>Biddulphiophycidae</taxon>
        <taxon>Hemiaulales</taxon>
        <taxon>Hemiaulaceae</taxon>
        <taxon>Eucampia</taxon>
    </lineage>
</organism>
<keyword evidence="2" id="KW-0496">Mitochondrion</keyword>
<dbReference type="EMBL" id="MW026607">
    <property type="protein sequence ID" value="QPJ79914.1"/>
    <property type="molecule type" value="Genomic_DNA"/>
</dbReference>
<dbReference type="AlphaFoldDB" id="A0A7T0CRT2"/>